<comment type="caution">
    <text evidence="1">The sequence shown here is derived from an EMBL/GenBank/DDBJ whole genome shotgun (WGS) entry which is preliminary data.</text>
</comment>
<dbReference type="Pfam" id="PF22398">
    <property type="entry name" value="DUF6978"/>
    <property type="match status" value="1"/>
</dbReference>
<accession>A0A2K1STX1</accession>
<name>A0A2K1STX1_GARVA</name>
<organism evidence="1 2">
    <name type="scientific">Gardnerella vaginalis</name>
    <dbReference type="NCBI Taxonomy" id="2702"/>
    <lineage>
        <taxon>Bacteria</taxon>
        <taxon>Bacillati</taxon>
        <taxon>Actinomycetota</taxon>
        <taxon>Actinomycetes</taxon>
        <taxon>Bifidobacteriales</taxon>
        <taxon>Bifidobacteriaceae</taxon>
        <taxon>Gardnerella</taxon>
    </lineage>
</organism>
<gene>
    <name evidence="1" type="ORF">BFS05_05130</name>
</gene>
<sequence length="159" mass="17582">MSRKPVVPRFTLTQSEANLLIAETKRAVEKVVNMPAQGVHNAEFHVKSKENSFTIALYRGRINANKHTLSARTSSARTLSARISVSGIPLIRLCVNGSTHTNPDGTRVGGTHWHIYREGFDDSFAVAANINSPDFVRDTILLLDKFNVIQKPKFQGALL</sequence>
<dbReference type="RefSeq" id="WP_103084917.1">
    <property type="nucleotide sequence ID" value="NZ_MNLH01000005.1"/>
</dbReference>
<proteinExistence type="predicted"/>
<dbReference type="OrthoDB" id="1550866at2"/>
<dbReference type="EMBL" id="MNLH01000005">
    <property type="protein sequence ID" value="PNS42979.1"/>
    <property type="molecule type" value="Genomic_DNA"/>
</dbReference>
<reference evidence="1 2" key="1">
    <citation type="submission" date="2016-10" db="EMBL/GenBank/DDBJ databases">
        <authorList>
            <person name="Varghese N."/>
        </authorList>
    </citation>
    <scope>NUCLEOTIDE SEQUENCE [LARGE SCALE GENOMIC DNA]</scope>
    <source>
        <strain evidence="1 2">KA00225</strain>
    </source>
</reference>
<dbReference type="InterPro" id="IPR053916">
    <property type="entry name" value="DUF6978"/>
</dbReference>
<dbReference type="Proteomes" id="UP000236146">
    <property type="component" value="Unassembled WGS sequence"/>
</dbReference>
<dbReference type="AlphaFoldDB" id="A0A2K1STX1"/>
<evidence type="ECO:0000313" key="1">
    <source>
        <dbReference type="EMBL" id="PNS42979.1"/>
    </source>
</evidence>
<protein>
    <recommendedName>
        <fullName evidence="3">Prophage protein</fullName>
    </recommendedName>
</protein>
<evidence type="ECO:0000313" key="2">
    <source>
        <dbReference type="Proteomes" id="UP000236146"/>
    </source>
</evidence>
<evidence type="ECO:0008006" key="3">
    <source>
        <dbReference type="Google" id="ProtNLM"/>
    </source>
</evidence>